<dbReference type="SUPFAM" id="SSF53383">
    <property type="entry name" value="PLP-dependent transferases"/>
    <property type="match status" value="1"/>
</dbReference>
<dbReference type="Gene3D" id="3.40.640.10">
    <property type="entry name" value="Type I PLP-dependent aspartate aminotransferase-like (Major domain)"/>
    <property type="match status" value="1"/>
</dbReference>
<sequence length="403" mass="43224">MSSADAQRFAAASRADVPPFHVMDLLAAAGERGRTHGDVLNLVAGQPSTPAPTPVREAAKRALDESLLGYTVATGLPELRQAIAEHHRRTYGIEVSADEVVVTTGSSGGFLLAFLAAFEVGARVGIARPGYPCYRNVLTALGCEVIELDCGPETRFQPTVAQLEDLDEPLDGLVVASPANPTGTMLRPDELAALARWCEERGVRLISDEIYHGIEYAETPASAATGPARATAWQTSRTGVVFCSFSKYFSMTGWRIGWMLVPEDLRRPVDVLTGNFTICPPVLSQHAALAAFDEASYAECDAHVARYATNRALLLDGLPRLGIDRLAPADGAFYVYADIGHLTDDSMAWSRRLLAETGVATAPGIDFDTAVGNRFVRMSFAGSATEITAALERLDGWLPRSGR</sequence>
<gene>
    <name evidence="8" type="ORF">J2S59_000831</name>
</gene>
<feature type="domain" description="Aminotransferase class I/classII large" evidence="7">
    <location>
        <begin position="38"/>
        <end position="394"/>
    </location>
</feature>
<evidence type="ECO:0000313" key="8">
    <source>
        <dbReference type="EMBL" id="MDP9821022.1"/>
    </source>
</evidence>
<dbReference type="Proteomes" id="UP001240447">
    <property type="component" value="Unassembled WGS sequence"/>
</dbReference>
<evidence type="ECO:0000256" key="2">
    <source>
        <dbReference type="ARBA" id="ARBA00007441"/>
    </source>
</evidence>
<keyword evidence="9" id="KW-1185">Reference proteome</keyword>
<dbReference type="EC" id="2.6.1.-" evidence="6"/>
<dbReference type="CDD" id="cd00609">
    <property type="entry name" value="AAT_like"/>
    <property type="match status" value="1"/>
</dbReference>
<dbReference type="InterPro" id="IPR015421">
    <property type="entry name" value="PyrdxlP-dep_Trfase_major"/>
</dbReference>
<dbReference type="PANTHER" id="PTHR46383">
    <property type="entry name" value="ASPARTATE AMINOTRANSFERASE"/>
    <property type="match status" value="1"/>
</dbReference>
<dbReference type="RefSeq" id="WP_068120738.1">
    <property type="nucleotide sequence ID" value="NZ_CCXJ01000304.1"/>
</dbReference>
<dbReference type="InterPro" id="IPR050596">
    <property type="entry name" value="AspAT/PAT-like"/>
</dbReference>
<dbReference type="InterPro" id="IPR015424">
    <property type="entry name" value="PyrdxlP-dep_Trfase"/>
</dbReference>
<reference evidence="8 9" key="1">
    <citation type="submission" date="2023-07" db="EMBL/GenBank/DDBJ databases">
        <title>Sequencing the genomes of 1000 actinobacteria strains.</title>
        <authorList>
            <person name="Klenk H.-P."/>
        </authorList>
    </citation>
    <scope>NUCLEOTIDE SEQUENCE [LARGE SCALE GENOMIC DNA]</scope>
    <source>
        <strain evidence="8 9">GD13</strain>
    </source>
</reference>
<evidence type="ECO:0000256" key="3">
    <source>
        <dbReference type="ARBA" id="ARBA00022576"/>
    </source>
</evidence>
<evidence type="ECO:0000256" key="4">
    <source>
        <dbReference type="ARBA" id="ARBA00022679"/>
    </source>
</evidence>
<dbReference type="EMBL" id="JAUSQM010000001">
    <property type="protein sequence ID" value="MDP9821022.1"/>
    <property type="molecule type" value="Genomic_DNA"/>
</dbReference>
<organism evidence="8 9">
    <name type="scientific">Nocardioides massiliensis</name>
    <dbReference type="NCBI Taxonomy" id="1325935"/>
    <lineage>
        <taxon>Bacteria</taxon>
        <taxon>Bacillati</taxon>
        <taxon>Actinomycetota</taxon>
        <taxon>Actinomycetes</taxon>
        <taxon>Propionibacteriales</taxon>
        <taxon>Nocardioidaceae</taxon>
        <taxon>Nocardioides</taxon>
    </lineage>
</organism>
<dbReference type="InterPro" id="IPR004839">
    <property type="entry name" value="Aminotransferase_I/II_large"/>
</dbReference>
<comment type="cofactor">
    <cofactor evidence="1 6">
        <name>pyridoxal 5'-phosphate</name>
        <dbReference type="ChEBI" id="CHEBI:597326"/>
    </cofactor>
</comment>
<evidence type="ECO:0000313" key="9">
    <source>
        <dbReference type="Proteomes" id="UP001240447"/>
    </source>
</evidence>
<keyword evidence="5" id="KW-0663">Pyridoxal phosphate</keyword>
<evidence type="ECO:0000259" key="7">
    <source>
        <dbReference type="Pfam" id="PF00155"/>
    </source>
</evidence>
<comment type="similarity">
    <text evidence="2 6">Belongs to the class-I pyridoxal-phosphate-dependent aminotransferase family.</text>
</comment>
<protein>
    <recommendedName>
        <fullName evidence="6">Aminotransferase</fullName>
        <ecNumber evidence="6">2.6.1.-</ecNumber>
    </recommendedName>
</protein>
<name>A0ABT9NKR6_9ACTN</name>
<proteinExistence type="inferred from homology"/>
<keyword evidence="4 6" id="KW-0808">Transferase</keyword>
<dbReference type="Pfam" id="PF00155">
    <property type="entry name" value="Aminotran_1_2"/>
    <property type="match status" value="1"/>
</dbReference>
<evidence type="ECO:0000256" key="5">
    <source>
        <dbReference type="ARBA" id="ARBA00022898"/>
    </source>
</evidence>
<evidence type="ECO:0000256" key="1">
    <source>
        <dbReference type="ARBA" id="ARBA00001933"/>
    </source>
</evidence>
<accession>A0ABT9NKR6</accession>
<dbReference type="GO" id="GO:0008483">
    <property type="term" value="F:transaminase activity"/>
    <property type="evidence" value="ECO:0007669"/>
    <property type="project" value="UniProtKB-KW"/>
</dbReference>
<evidence type="ECO:0000256" key="6">
    <source>
        <dbReference type="RuleBase" id="RU000481"/>
    </source>
</evidence>
<comment type="caution">
    <text evidence="8">The sequence shown here is derived from an EMBL/GenBank/DDBJ whole genome shotgun (WGS) entry which is preliminary data.</text>
</comment>
<dbReference type="PANTHER" id="PTHR46383:SF2">
    <property type="entry name" value="AMINOTRANSFERASE"/>
    <property type="match status" value="1"/>
</dbReference>
<dbReference type="InterPro" id="IPR004838">
    <property type="entry name" value="NHTrfase_class1_PyrdxlP-BS"/>
</dbReference>
<dbReference type="PROSITE" id="PS00105">
    <property type="entry name" value="AA_TRANSFER_CLASS_1"/>
    <property type="match status" value="1"/>
</dbReference>
<keyword evidence="3 6" id="KW-0032">Aminotransferase</keyword>